<dbReference type="Gene3D" id="2.40.50.100">
    <property type="match status" value="1"/>
</dbReference>
<feature type="domain" description="AprE-like beta-barrel" evidence="4">
    <location>
        <begin position="281"/>
        <end position="380"/>
    </location>
</feature>
<protein>
    <submittedName>
        <fullName evidence="5">Multidrug resistance efflux pump</fullName>
    </submittedName>
</protein>
<reference evidence="5 6" key="1">
    <citation type="submission" date="2020-08" db="EMBL/GenBank/DDBJ databases">
        <title>Genomic Encyclopedia of Type Strains, Phase IV (KMG-IV): sequencing the most valuable type-strain genomes for metagenomic binning, comparative biology and taxonomic classification.</title>
        <authorList>
            <person name="Goeker M."/>
        </authorList>
    </citation>
    <scope>NUCLEOTIDE SEQUENCE [LARGE SCALE GENOMIC DNA]</scope>
    <source>
        <strain evidence="5 6">DSM 29007</strain>
    </source>
</reference>
<keyword evidence="3" id="KW-0472">Membrane</keyword>
<sequence>MSAAPDNNKVIPLRLPNLGDDGQPGVGLVKRSVSITLGTIALLLVVALVVAATVRMDVTVKASGVLEPVRLWPVRAQAAGVVSRVLVRTGDTVQMGTPVLELDGLAMRTQLAQLEAQLRSASIDRERSAAATPLEQQQQSEKLAGARARLTTARATLLQRMVEHDVGENVDSLLAAWRPGQHVTLDLAVGAVRAAQAEIAMTGTESSMLALRGYDERKTGTEMDRLQAQIAETRERLGRTVVTAPAAGVVLTDEVERRLPGSLIREGETLMEVGDLADWRVTMLIPERDVNKIKRGDRVRLEVQAFDQAHRRQLEANITSIASEPVSAGSPAEGGGAGATAPGGPGLYRVIAALDQKQAERAELEQFRRGYSVQANIVTRSGRILELAWMYVMDKLERK</sequence>
<evidence type="ECO:0000256" key="3">
    <source>
        <dbReference type="SAM" id="Phobius"/>
    </source>
</evidence>
<dbReference type="InterPro" id="IPR058982">
    <property type="entry name" value="Beta-barrel_AprE"/>
</dbReference>
<evidence type="ECO:0000259" key="4">
    <source>
        <dbReference type="Pfam" id="PF26002"/>
    </source>
</evidence>
<evidence type="ECO:0000313" key="5">
    <source>
        <dbReference type="EMBL" id="MBB6071032.1"/>
    </source>
</evidence>
<organism evidence="5 6">
    <name type="scientific">Longimicrobium terrae</name>
    <dbReference type="NCBI Taxonomy" id="1639882"/>
    <lineage>
        <taxon>Bacteria</taxon>
        <taxon>Pseudomonadati</taxon>
        <taxon>Gemmatimonadota</taxon>
        <taxon>Longimicrobiia</taxon>
        <taxon>Longimicrobiales</taxon>
        <taxon>Longimicrobiaceae</taxon>
        <taxon>Longimicrobium</taxon>
    </lineage>
</organism>
<gene>
    <name evidence="5" type="ORF">HNQ61_002654</name>
</gene>
<dbReference type="Gene3D" id="2.40.30.170">
    <property type="match status" value="1"/>
</dbReference>
<accession>A0A841GZ48</accession>
<evidence type="ECO:0000256" key="2">
    <source>
        <dbReference type="ARBA" id="ARBA00023054"/>
    </source>
</evidence>
<comment type="caution">
    <text evidence="5">The sequence shown here is derived from an EMBL/GenBank/DDBJ whole genome shotgun (WGS) entry which is preliminary data.</text>
</comment>
<keyword evidence="6" id="KW-1185">Reference proteome</keyword>
<comment type="subcellular location">
    <subcellularLocation>
        <location evidence="1">Cell envelope</location>
    </subcellularLocation>
</comment>
<dbReference type="AlphaFoldDB" id="A0A841GZ48"/>
<dbReference type="InterPro" id="IPR050465">
    <property type="entry name" value="UPF0194_transport"/>
</dbReference>
<keyword evidence="3" id="KW-1133">Transmembrane helix</keyword>
<dbReference type="SUPFAM" id="SSF111369">
    <property type="entry name" value="HlyD-like secretion proteins"/>
    <property type="match status" value="1"/>
</dbReference>
<evidence type="ECO:0000256" key="1">
    <source>
        <dbReference type="ARBA" id="ARBA00004196"/>
    </source>
</evidence>
<dbReference type="Pfam" id="PF26002">
    <property type="entry name" value="Beta-barrel_AprE"/>
    <property type="match status" value="1"/>
</dbReference>
<feature type="transmembrane region" description="Helical" evidence="3">
    <location>
        <begin position="33"/>
        <end position="54"/>
    </location>
</feature>
<name>A0A841GZ48_9BACT</name>
<dbReference type="PRINTS" id="PR01490">
    <property type="entry name" value="RTXTOXIND"/>
</dbReference>
<dbReference type="RefSeq" id="WP_170033526.1">
    <property type="nucleotide sequence ID" value="NZ_JABDTL010000001.1"/>
</dbReference>
<dbReference type="Proteomes" id="UP000582837">
    <property type="component" value="Unassembled WGS sequence"/>
</dbReference>
<dbReference type="EMBL" id="JACHIA010000006">
    <property type="protein sequence ID" value="MBB6071032.1"/>
    <property type="molecule type" value="Genomic_DNA"/>
</dbReference>
<evidence type="ECO:0000313" key="6">
    <source>
        <dbReference type="Proteomes" id="UP000582837"/>
    </source>
</evidence>
<keyword evidence="3" id="KW-0812">Transmembrane</keyword>
<proteinExistence type="predicted"/>
<dbReference type="GO" id="GO:0030313">
    <property type="term" value="C:cell envelope"/>
    <property type="evidence" value="ECO:0007669"/>
    <property type="project" value="UniProtKB-SubCell"/>
</dbReference>
<dbReference type="PANTHER" id="PTHR32347">
    <property type="entry name" value="EFFLUX SYSTEM COMPONENT YKNX-RELATED"/>
    <property type="match status" value="1"/>
</dbReference>
<keyword evidence="2" id="KW-0175">Coiled coil</keyword>